<name>A0ABR0PN54_GOSAR</name>
<dbReference type="EMBL" id="JARKNE010000006">
    <property type="protein sequence ID" value="KAK5825862.1"/>
    <property type="molecule type" value="Genomic_DNA"/>
</dbReference>
<feature type="chain" id="PRO_5046226793" evidence="1">
    <location>
        <begin position="24"/>
        <end position="59"/>
    </location>
</feature>
<evidence type="ECO:0000313" key="3">
    <source>
        <dbReference type="Proteomes" id="UP001358586"/>
    </source>
</evidence>
<feature type="signal peptide" evidence="1">
    <location>
        <begin position="1"/>
        <end position="23"/>
    </location>
</feature>
<reference evidence="2 3" key="1">
    <citation type="submission" date="2023-03" db="EMBL/GenBank/DDBJ databases">
        <title>WGS of Gossypium arboreum.</title>
        <authorList>
            <person name="Yu D."/>
        </authorList>
    </citation>
    <scope>NUCLEOTIDE SEQUENCE [LARGE SCALE GENOMIC DNA]</scope>
    <source>
        <tissue evidence="2">Leaf</tissue>
    </source>
</reference>
<keyword evidence="3" id="KW-1185">Reference proteome</keyword>
<protein>
    <submittedName>
        <fullName evidence="2">Uncharacterized protein</fullName>
    </submittedName>
</protein>
<proteinExistence type="predicted"/>
<gene>
    <name evidence="2" type="ORF">PVK06_020733</name>
</gene>
<sequence>MLIHMSELFSIAILASLYPVYFAFENEEIDTVLADIKKNDALGQPATATTGGSVHSFLA</sequence>
<organism evidence="2 3">
    <name type="scientific">Gossypium arboreum</name>
    <name type="common">Tree cotton</name>
    <name type="synonym">Gossypium nanking</name>
    <dbReference type="NCBI Taxonomy" id="29729"/>
    <lineage>
        <taxon>Eukaryota</taxon>
        <taxon>Viridiplantae</taxon>
        <taxon>Streptophyta</taxon>
        <taxon>Embryophyta</taxon>
        <taxon>Tracheophyta</taxon>
        <taxon>Spermatophyta</taxon>
        <taxon>Magnoliopsida</taxon>
        <taxon>eudicotyledons</taxon>
        <taxon>Gunneridae</taxon>
        <taxon>Pentapetalae</taxon>
        <taxon>rosids</taxon>
        <taxon>malvids</taxon>
        <taxon>Malvales</taxon>
        <taxon>Malvaceae</taxon>
        <taxon>Malvoideae</taxon>
        <taxon>Gossypium</taxon>
    </lineage>
</organism>
<dbReference type="Proteomes" id="UP001358586">
    <property type="component" value="Chromosome 6"/>
</dbReference>
<evidence type="ECO:0000256" key="1">
    <source>
        <dbReference type="SAM" id="SignalP"/>
    </source>
</evidence>
<accession>A0ABR0PN54</accession>
<keyword evidence="1" id="KW-0732">Signal</keyword>
<evidence type="ECO:0000313" key="2">
    <source>
        <dbReference type="EMBL" id="KAK5825862.1"/>
    </source>
</evidence>
<comment type="caution">
    <text evidence="2">The sequence shown here is derived from an EMBL/GenBank/DDBJ whole genome shotgun (WGS) entry which is preliminary data.</text>
</comment>